<gene>
    <name evidence="4" type="ORF">ATR_0822</name>
    <name evidence="5" type="ORF">CRU87_05840</name>
</gene>
<evidence type="ECO:0000256" key="1">
    <source>
        <dbReference type="ARBA" id="ARBA00022723"/>
    </source>
</evidence>
<organism evidence="4 6">
    <name type="scientific">Aliarcobacter trophiarum LMG 25534</name>
    <dbReference type="NCBI Taxonomy" id="1032241"/>
    <lineage>
        <taxon>Bacteria</taxon>
        <taxon>Pseudomonadati</taxon>
        <taxon>Campylobacterota</taxon>
        <taxon>Epsilonproteobacteria</taxon>
        <taxon>Campylobacterales</taxon>
        <taxon>Arcobacteraceae</taxon>
        <taxon>Aliarcobacter</taxon>
    </lineage>
</organism>
<name>A0AAD0VMA5_9BACT</name>
<dbReference type="GO" id="GO:0046872">
    <property type="term" value="F:metal ion binding"/>
    <property type="evidence" value="ECO:0007669"/>
    <property type="project" value="UniProtKB-KW"/>
</dbReference>
<accession>A0AAD0VMA5</accession>
<proteinExistence type="predicted"/>
<dbReference type="SUPFAM" id="SSF57868">
    <property type="entry name" value="Metallothionein"/>
    <property type="match status" value="1"/>
</dbReference>
<evidence type="ECO:0000313" key="4">
    <source>
        <dbReference type="EMBL" id="AXK48690.1"/>
    </source>
</evidence>
<keyword evidence="3" id="KW-0472">Membrane</keyword>
<evidence type="ECO:0008006" key="8">
    <source>
        <dbReference type="Google" id="ProtNLM"/>
    </source>
</evidence>
<dbReference type="InterPro" id="IPR017854">
    <property type="entry name" value="Metalthion_dom_sf"/>
</dbReference>
<dbReference type="Gene3D" id="2.30.170.10">
    <property type="match status" value="1"/>
</dbReference>
<dbReference type="Proteomes" id="UP000254504">
    <property type="component" value="Chromosome"/>
</dbReference>
<evidence type="ECO:0000313" key="7">
    <source>
        <dbReference type="Proteomes" id="UP000289132"/>
    </source>
</evidence>
<reference evidence="5 7" key="1">
    <citation type="submission" date="2017-10" db="EMBL/GenBank/DDBJ databases">
        <title>Genomics of the genus Arcobacter.</title>
        <authorList>
            <person name="Perez-Cataluna A."/>
            <person name="Figueras M.J."/>
        </authorList>
    </citation>
    <scope>NUCLEOTIDE SEQUENCE [LARGE SCALE GENOMIC DNA]</scope>
    <source>
        <strain evidence="5 7">LMG 25534</strain>
    </source>
</reference>
<evidence type="ECO:0000313" key="6">
    <source>
        <dbReference type="Proteomes" id="UP000254504"/>
    </source>
</evidence>
<dbReference type="InterPro" id="IPR049708">
    <property type="entry name" value="PP0621-like"/>
</dbReference>
<reference evidence="4 6" key="2">
    <citation type="submission" date="2018-07" db="EMBL/GenBank/DDBJ databases">
        <title>Complete genome of the Arcobacter trophiarum type strain LMG 25534.</title>
        <authorList>
            <person name="Miller W.G."/>
            <person name="Yee E."/>
        </authorList>
    </citation>
    <scope>NUCLEOTIDE SEQUENCE [LARGE SCALE GENOMIC DNA]</scope>
    <source>
        <strain evidence="4 6">LMG 25534</strain>
    </source>
</reference>
<keyword evidence="1" id="KW-0479">Metal-binding</keyword>
<keyword evidence="3" id="KW-0812">Transmembrane</keyword>
<evidence type="ECO:0000256" key="2">
    <source>
        <dbReference type="ARBA" id="ARBA00022851"/>
    </source>
</evidence>
<keyword evidence="7" id="KW-1185">Reference proteome</keyword>
<evidence type="ECO:0000313" key="5">
    <source>
        <dbReference type="EMBL" id="RXJ91365.1"/>
    </source>
</evidence>
<dbReference type="AlphaFoldDB" id="A0AAD0VMA5"/>
<keyword evidence="2" id="KW-0480">Metal-thiolate cluster</keyword>
<dbReference type="EMBL" id="CP031367">
    <property type="protein sequence ID" value="AXK48690.1"/>
    <property type="molecule type" value="Genomic_DNA"/>
</dbReference>
<evidence type="ECO:0000256" key="3">
    <source>
        <dbReference type="SAM" id="Phobius"/>
    </source>
</evidence>
<feature type="transmembrane region" description="Helical" evidence="3">
    <location>
        <begin position="6"/>
        <end position="22"/>
    </location>
</feature>
<dbReference type="Proteomes" id="UP000289132">
    <property type="component" value="Unassembled WGS sequence"/>
</dbReference>
<dbReference type="RefSeq" id="WP_115428208.1">
    <property type="nucleotide sequence ID" value="NZ_CP031367.1"/>
</dbReference>
<protein>
    <recommendedName>
        <fullName evidence="8">Prokaryotic metallothionein</fullName>
    </recommendedName>
</protein>
<sequence length="74" mass="8387">MLLKVIAVVFIGFIVYILFFKNKRVDGVKKNDKLISDEMVECPTCSTYVAQSEAILSSGRFYCSKECLNNKKAK</sequence>
<dbReference type="KEGG" id="atp:ATR_0822"/>
<dbReference type="NCBIfam" id="NF041023">
    <property type="entry name" value="PP0621_fam"/>
    <property type="match status" value="1"/>
</dbReference>
<dbReference type="EMBL" id="PDKD01000008">
    <property type="protein sequence ID" value="RXJ91365.1"/>
    <property type="molecule type" value="Genomic_DNA"/>
</dbReference>
<keyword evidence="3" id="KW-1133">Transmembrane helix</keyword>